<reference evidence="5" key="1">
    <citation type="journal article" date="2019" name="Int. J. Syst. Evol. Microbiol.">
        <title>The Global Catalogue of Microorganisms (GCM) 10K type strain sequencing project: providing services to taxonomists for standard genome sequencing and annotation.</title>
        <authorList>
            <consortium name="The Broad Institute Genomics Platform"/>
            <consortium name="The Broad Institute Genome Sequencing Center for Infectious Disease"/>
            <person name="Wu L."/>
            <person name="Ma J."/>
        </authorList>
    </citation>
    <scope>NUCLEOTIDE SEQUENCE [LARGE SCALE GENOMIC DNA]</scope>
    <source>
        <strain evidence="5">PCU 266</strain>
    </source>
</reference>
<feature type="compositionally biased region" description="Low complexity" evidence="1">
    <location>
        <begin position="7"/>
        <end position="28"/>
    </location>
</feature>
<evidence type="ECO:0000313" key="5">
    <source>
        <dbReference type="Proteomes" id="UP001596160"/>
    </source>
</evidence>
<dbReference type="Proteomes" id="UP001596160">
    <property type="component" value="Unassembled WGS sequence"/>
</dbReference>
<keyword evidence="2" id="KW-1133">Transmembrane helix</keyword>
<name>A0ABW0AMC9_9ACTN</name>
<comment type="caution">
    <text evidence="4">The sequence shown here is derived from an EMBL/GenBank/DDBJ whole genome shotgun (WGS) entry which is preliminary data.</text>
</comment>
<feature type="compositionally biased region" description="Low complexity" evidence="1">
    <location>
        <begin position="107"/>
        <end position="121"/>
    </location>
</feature>
<protein>
    <recommendedName>
        <fullName evidence="3">DUF8017 domain-containing protein</fullName>
    </recommendedName>
</protein>
<feature type="compositionally biased region" description="Gly residues" evidence="1">
    <location>
        <begin position="97"/>
        <end position="106"/>
    </location>
</feature>
<dbReference type="EMBL" id="JBHSKP010000014">
    <property type="protein sequence ID" value="MFC5154246.1"/>
    <property type="molecule type" value="Genomic_DNA"/>
</dbReference>
<evidence type="ECO:0000313" key="4">
    <source>
        <dbReference type="EMBL" id="MFC5154246.1"/>
    </source>
</evidence>
<feature type="transmembrane region" description="Helical" evidence="2">
    <location>
        <begin position="68"/>
        <end position="89"/>
    </location>
</feature>
<proteinExistence type="predicted"/>
<feature type="domain" description="DUF8017" evidence="3">
    <location>
        <begin position="144"/>
        <end position="338"/>
    </location>
</feature>
<keyword evidence="2" id="KW-0472">Membrane</keyword>
<dbReference type="SUPFAM" id="SSF81995">
    <property type="entry name" value="beta-sandwich domain of Sec23/24"/>
    <property type="match status" value="1"/>
</dbReference>
<evidence type="ECO:0000256" key="2">
    <source>
        <dbReference type="SAM" id="Phobius"/>
    </source>
</evidence>
<feature type="region of interest" description="Disordered" evidence="1">
    <location>
        <begin position="97"/>
        <end position="144"/>
    </location>
</feature>
<evidence type="ECO:0000259" key="3">
    <source>
        <dbReference type="Pfam" id="PF26056"/>
    </source>
</evidence>
<keyword evidence="2" id="KW-0812">Transmembrane</keyword>
<gene>
    <name evidence="4" type="ORF">ACFPRH_21150</name>
</gene>
<evidence type="ECO:0000256" key="1">
    <source>
        <dbReference type="SAM" id="MobiDB-lite"/>
    </source>
</evidence>
<feature type="region of interest" description="Disordered" evidence="1">
    <location>
        <begin position="1"/>
        <end position="66"/>
    </location>
</feature>
<organism evidence="4 5">
    <name type="scientific">Streptomyces amakusaensis</name>
    <dbReference type="NCBI Taxonomy" id="67271"/>
    <lineage>
        <taxon>Bacteria</taxon>
        <taxon>Bacillati</taxon>
        <taxon>Actinomycetota</taxon>
        <taxon>Actinomycetes</taxon>
        <taxon>Kitasatosporales</taxon>
        <taxon>Streptomycetaceae</taxon>
        <taxon>Streptomyces</taxon>
    </lineage>
</organism>
<keyword evidence="5" id="KW-1185">Reference proteome</keyword>
<sequence length="342" mass="34943">MWPEQQPPGGQNPQQPNPYQQPGQPANPYLQPGYQQPNPYTAPTVAPYGAGPPPGSPEPPREGRRRTALIAAVAATAVVAAAAVTWVVVLKDDGAPDGGPSSGKGGVAAASDPAPSEPSEPGDGGTVGATEENPRSATDADAVPTVKGWKVVTNPKHGTRFDVPAEWEIPSSGMSTFLEDQKKGGGVPLVTMSAPAHLAPSWCTADANKDGVPETSGLASAGTKGGKGARDTGTAAYNEAGIWVWGAYAQKEPKGTVDITPAKPHTTASGLKGSISTATATGVRKTSKCATDGKSVAFTFKDATGEFRTWVLYAAKGVPDEIPDATVLRILSTLRTAGEATN</sequence>
<dbReference type="InterPro" id="IPR058330">
    <property type="entry name" value="DUF8017"/>
</dbReference>
<accession>A0ABW0AMC9</accession>
<dbReference type="Pfam" id="PF26056">
    <property type="entry name" value="DUF8017"/>
    <property type="match status" value="1"/>
</dbReference>
<dbReference type="RefSeq" id="WP_344480672.1">
    <property type="nucleotide sequence ID" value="NZ_BAAASB010000015.1"/>
</dbReference>